<proteinExistence type="predicted"/>
<dbReference type="CDD" id="cd07366">
    <property type="entry name" value="3MGA_Dioxygenase"/>
    <property type="match status" value="1"/>
</dbReference>
<dbReference type="GO" id="GO:0008198">
    <property type="term" value="F:ferrous iron binding"/>
    <property type="evidence" value="ECO:0007669"/>
    <property type="project" value="InterPro"/>
</dbReference>
<dbReference type="RefSeq" id="WP_152766984.1">
    <property type="nucleotide sequence ID" value="NZ_WHNP01000063.1"/>
</dbReference>
<dbReference type="EMBL" id="WHNP01000063">
    <property type="protein sequence ID" value="MPW22338.1"/>
    <property type="molecule type" value="Genomic_DNA"/>
</dbReference>
<dbReference type="GO" id="GO:0016702">
    <property type="term" value="F:oxidoreductase activity, acting on single donors with incorporation of molecular oxygen, incorporation of two atoms of oxygen"/>
    <property type="evidence" value="ECO:0007669"/>
    <property type="project" value="UniProtKB-ARBA"/>
</dbReference>
<sequence length="330" mass="35927">MARIVSGIATSHTPLLTLGAAQWIHRANIDYENPKLNLSDGRLIPYADLLAEVGPRYAGEIDVASLSLKEQACNAELDKLAAALAEANPDAVVIIGDDQAELFNGANQPAFAIYHGAIAHTIDKLQDPATPDWLRTVRRGYMLDRVHELKCAPELALQLITGLIDEDIDVAACDRVENPLKQGFGHAYGFVVKRLFGDRQIPIVPVLLNTYFGPNVPSARRCHDIGRAIRRVVESWPDDLRVTVVASGGLSHFVVDEPLDRKILAALENRDADFLRNLPRGALNSGSSEILNWVTAAGALEGLQVRSCEYLPLRRTPAGTGVGAGFVTWF</sequence>
<dbReference type="AlphaFoldDB" id="A0A7X1NHY8"/>
<dbReference type="InterPro" id="IPR034938">
    <property type="entry name" value="3MGA_Dioxygenase"/>
</dbReference>
<dbReference type="Proteomes" id="UP000484381">
    <property type="component" value="Unassembled WGS sequence"/>
</dbReference>
<name>A0A7X1NHY8_9BURK</name>
<organism evidence="2 3">
    <name type="scientific">Paraburkholderia franconis</name>
    <dbReference type="NCBI Taxonomy" id="2654983"/>
    <lineage>
        <taxon>Bacteria</taxon>
        <taxon>Pseudomonadati</taxon>
        <taxon>Pseudomonadota</taxon>
        <taxon>Betaproteobacteria</taxon>
        <taxon>Burkholderiales</taxon>
        <taxon>Burkholderiaceae</taxon>
        <taxon>Paraburkholderia</taxon>
    </lineage>
</organism>
<reference evidence="2 3" key="1">
    <citation type="submission" date="2019-10" db="EMBL/GenBank/DDBJ databases">
        <title>Paraburkholderia sp. isolated from nodules of Mimosa pudica from Brazilian Atlantic Forest soils.</title>
        <authorList>
            <person name="Paulitsch F."/>
            <person name="Hungria M."/>
            <person name="Dall'Agnol R."/>
        </authorList>
    </citation>
    <scope>NUCLEOTIDE SEQUENCE [LARGE SCALE GENOMIC DNA]</scope>
    <source>
        <strain evidence="2 3">CNPSo 3157</strain>
    </source>
</reference>
<dbReference type="Pfam" id="PF02900">
    <property type="entry name" value="LigB"/>
    <property type="match status" value="1"/>
</dbReference>
<evidence type="ECO:0000259" key="1">
    <source>
        <dbReference type="Pfam" id="PF02900"/>
    </source>
</evidence>
<evidence type="ECO:0000313" key="3">
    <source>
        <dbReference type="Proteomes" id="UP000484381"/>
    </source>
</evidence>
<keyword evidence="3" id="KW-1185">Reference proteome</keyword>
<dbReference type="Gene3D" id="3.40.830.10">
    <property type="entry name" value="LigB-like"/>
    <property type="match status" value="1"/>
</dbReference>
<keyword evidence="2" id="KW-0560">Oxidoreductase</keyword>
<gene>
    <name evidence="2" type="ORF">GCT13_37300</name>
</gene>
<comment type="caution">
    <text evidence="2">The sequence shown here is derived from an EMBL/GenBank/DDBJ whole genome shotgun (WGS) entry which is preliminary data.</text>
</comment>
<feature type="domain" description="Extradiol ring-cleavage dioxygenase class III enzyme subunit B" evidence="1">
    <location>
        <begin position="77"/>
        <end position="302"/>
    </location>
</feature>
<accession>A0A7X1NHY8</accession>
<dbReference type="SUPFAM" id="SSF53213">
    <property type="entry name" value="LigB-like"/>
    <property type="match status" value="1"/>
</dbReference>
<keyword evidence="2" id="KW-0223">Dioxygenase</keyword>
<protein>
    <submittedName>
        <fullName evidence="2">Extradiol ring-cleavage dioxygenase</fullName>
    </submittedName>
</protein>
<dbReference type="InterPro" id="IPR004183">
    <property type="entry name" value="Xdiol_dOase_suB"/>
</dbReference>
<evidence type="ECO:0000313" key="2">
    <source>
        <dbReference type="EMBL" id="MPW22338.1"/>
    </source>
</evidence>